<evidence type="ECO:0000313" key="1">
    <source>
        <dbReference type="EMBL" id="GBM18732.1"/>
    </source>
</evidence>
<organism evidence="1 2">
    <name type="scientific">Araneus ventricosus</name>
    <name type="common">Orbweaver spider</name>
    <name type="synonym">Epeira ventricosa</name>
    <dbReference type="NCBI Taxonomy" id="182803"/>
    <lineage>
        <taxon>Eukaryota</taxon>
        <taxon>Metazoa</taxon>
        <taxon>Ecdysozoa</taxon>
        <taxon>Arthropoda</taxon>
        <taxon>Chelicerata</taxon>
        <taxon>Arachnida</taxon>
        <taxon>Araneae</taxon>
        <taxon>Araneomorphae</taxon>
        <taxon>Entelegynae</taxon>
        <taxon>Araneoidea</taxon>
        <taxon>Araneidae</taxon>
        <taxon>Araneus</taxon>
    </lineage>
</organism>
<name>A0A4Y2DPI2_ARAVE</name>
<sequence length="79" mass="8770">SKECQPVMHSNRLCVRERFAASRESSGSRDRVVFICKPRLAGREQISAAFASIVGRDVCQGRPGQGEWKKEMGFLGADQ</sequence>
<dbReference type="EMBL" id="BGPR01000410">
    <property type="protein sequence ID" value="GBM18732.1"/>
    <property type="molecule type" value="Genomic_DNA"/>
</dbReference>
<reference evidence="1 2" key="1">
    <citation type="journal article" date="2019" name="Sci. Rep.">
        <title>Orb-weaving spider Araneus ventricosus genome elucidates the spidroin gene catalogue.</title>
        <authorList>
            <person name="Kono N."/>
            <person name="Nakamura H."/>
            <person name="Ohtoshi R."/>
            <person name="Moran D.A.P."/>
            <person name="Shinohara A."/>
            <person name="Yoshida Y."/>
            <person name="Fujiwara M."/>
            <person name="Mori M."/>
            <person name="Tomita M."/>
            <person name="Arakawa K."/>
        </authorList>
    </citation>
    <scope>NUCLEOTIDE SEQUENCE [LARGE SCALE GENOMIC DNA]</scope>
</reference>
<keyword evidence="2" id="KW-1185">Reference proteome</keyword>
<accession>A0A4Y2DPI2</accession>
<gene>
    <name evidence="1" type="ORF">AVEN_44294-2_1</name>
</gene>
<protein>
    <submittedName>
        <fullName evidence="1">Uncharacterized protein</fullName>
    </submittedName>
</protein>
<dbReference type="Proteomes" id="UP000499080">
    <property type="component" value="Unassembled WGS sequence"/>
</dbReference>
<comment type="caution">
    <text evidence="1">The sequence shown here is derived from an EMBL/GenBank/DDBJ whole genome shotgun (WGS) entry which is preliminary data.</text>
</comment>
<proteinExistence type="predicted"/>
<evidence type="ECO:0000313" key="2">
    <source>
        <dbReference type="Proteomes" id="UP000499080"/>
    </source>
</evidence>
<feature type="non-terminal residue" evidence="1">
    <location>
        <position position="1"/>
    </location>
</feature>
<dbReference type="AlphaFoldDB" id="A0A4Y2DPI2"/>